<dbReference type="GO" id="GO:0016020">
    <property type="term" value="C:membrane"/>
    <property type="evidence" value="ECO:0007669"/>
    <property type="project" value="UniProtKB-SubCell"/>
</dbReference>
<feature type="transmembrane region" description="Helical" evidence="7">
    <location>
        <begin position="233"/>
        <end position="251"/>
    </location>
</feature>
<comment type="caution">
    <text evidence="9">The sequence shown here is derived from an EMBL/GenBank/DDBJ whole genome shotgun (WGS) entry which is preliminary data.</text>
</comment>
<feature type="domain" description="Major facilitator superfamily associated" evidence="8">
    <location>
        <begin position="72"/>
        <end position="525"/>
    </location>
</feature>
<sequence length="622" mass="68741">MLANHKSKRSRPKRNQSSTTLQFAPPNWLSKIFRKSSTVFQRETSFGYPWQRNFFPTKILSKVSSIPFIFPKLLYIFLCAGMGSVIPYLPIFYNASLKLTSTQIGIVFSLAPFISAISCPLWTGLADRYQTHRQIIVVIYCLATLGVLSQMFLPSFAAEESSGGFMMSCVLFTAIWFAFFGIPVNALVDSGVIKILGDKKELYGQQRLWGSFSYGASTLGVGLLWSAVKDINIIFFFFLATSLLFVISTLLTDFNPDKDSDELPIRSKDIAFKPLVDLEDQDEPAASSSRDAVRKYRDYDTEAINNLDHIEESDGEDSSVFDEDNDDDAVSVPDLDILAFAPTAPNLTTASLSTNPIAAIKTLLRNPSVATLLAVMLLMGTALSMSNSFLLLFLSQELKASSTVLGLTGLFSASTELLFFFYSKDLISRFGIVSLVSLAHIVTIIRCTTYIFLKENTFSYVMALLVQFLNGIGFSALWASGVMHISNNAPSNLISFSQGVMTALYAGIGTGFGSLIGGLLYDTAGGPRVMFGVVVAISIISLIVYWWGENGFEVNIDHFGGKRRRQEIMLPWEGETGGAPVIMERRSTLSVETARTKKGRYEMLLQDDDDEQYHYGVFGEGR</sequence>
<evidence type="ECO:0000256" key="4">
    <source>
        <dbReference type="ARBA" id="ARBA00022989"/>
    </source>
</evidence>
<feature type="transmembrane region" description="Helical" evidence="7">
    <location>
        <begin position="135"/>
        <end position="153"/>
    </location>
</feature>
<dbReference type="AlphaFoldDB" id="A0A9N9A8G6"/>
<feature type="transmembrane region" description="Helical" evidence="7">
    <location>
        <begin position="400"/>
        <end position="423"/>
    </location>
</feature>
<evidence type="ECO:0000256" key="7">
    <source>
        <dbReference type="SAM" id="Phobius"/>
    </source>
</evidence>
<evidence type="ECO:0000256" key="1">
    <source>
        <dbReference type="ARBA" id="ARBA00004141"/>
    </source>
</evidence>
<feature type="transmembrane region" description="Helical" evidence="7">
    <location>
        <begin position="527"/>
        <end position="548"/>
    </location>
</feature>
<keyword evidence="5 7" id="KW-0472">Membrane</keyword>
<feature type="transmembrane region" description="Helical" evidence="7">
    <location>
        <begin position="165"/>
        <end position="188"/>
    </location>
</feature>
<name>A0A9N9A8G6_9GLOM</name>
<feature type="region of interest" description="Disordered" evidence="6">
    <location>
        <begin position="1"/>
        <end position="21"/>
    </location>
</feature>
<gene>
    <name evidence="9" type="ORF">AMORRO_LOCUS4242</name>
</gene>
<evidence type="ECO:0000256" key="2">
    <source>
        <dbReference type="ARBA" id="ARBA00005241"/>
    </source>
</evidence>
<protein>
    <submittedName>
        <fullName evidence="9">9797_t:CDS:1</fullName>
    </submittedName>
</protein>
<organism evidence="9 10">
    <name type="scientific">Acaulospora morrowiae</name>
    <dbReference type="NCBI Taxonomy" id="94023"/>
    <lineage>
        <taxon>Eukaryota</taxon>
        <taxon>Fungi</taxon>
        <taxon>Fungi incertae sedis</taxon>
        <taxon>Mucoromycota</taxon>
        <taxon>Glomeromycotina</taxon>
        <taxon>Glomeromycetes</taxon>
        <taxon>Diversisporales</taxon>
        <taxon>Acaulosporaceae</taxon>
        <taxon>Acaulospora</taxon>
    </lineage>
</organism>
<dbReference type="SUPFAM" id="SSF103473">
    <property type="entry name" value="MFS general substrate transporter"/>
    <property type="match status" value="1"/>
</dbReference>
<comment type="similarity">
    <text evidence="2">Belongs to the major facilitator superfamily. MFSD6 family.</text>
</comment>
<evidence type="ECO:0000256" key="3">
    <source>
        <dbReference type="ARBA" id="ARBA00022692"/>
    </source>
</evidence>
<dbReference type="PANTHER" id="PTHR16172:SF41">
    <property type="entry name" value="MAJOR FACILITATOR SUPERFAMILY DOMAIN-CONTAINING PROTEIN 6-LIKE"/>
    <property type="match status" value="1"/>
</dbReference>
<comment type="subcellular location">
    <subcellularLocation>
        <location evidence="1">Membrane</location>
        <topology evidence="1">Multi-pass membrane protein</topology>
    </subcellularLocation>
</comment>
<evidence type="ECO:0000259" key="8">
    <source>
        <dbReference type="Pfam" id="PF12832"/>
    </source>
</evidence>
<evidence type="ECO:0000256" key="5">
    <source>
        <dbReference type="ARBA" id="ARBA00023136"/>
    </source>
</evidence>
<feature type="transmembrane region" description="Helical" evidence="7">
    <location>
        <begin position="208"/>
        <end position="227"/>
    </location>
</feature>
<evidence type="ECO:0000313" key="10">
    <source>
        <dbReference type="Proteomes" id="UP000789342"/>
    </source>
</evidence>
<keyword evidence="4 7" id="KW-1133">Transmembrane helix</keyword>
<evidence type="ECO:0000256" key="6">
    <source>
        <dbReference type="SAM" id="MobiDB-lite"/>
    </source>
</evidence>
<dbReference type="Proteomes" id="UP000789342">
    <property type="component" value="Unassembled WGS sequence"/>
</dbReference>
<keyword evidence="10" id="KW-1185">Reference proteome</keyword>
<dbReference type="InterPro" id="IPR024989">
    <property type="entry name" value="MFS_assoc_dom"/>
</dbReference>
<dbReference type="Gene3D" id="1.20.1250.20">
    <property type="entry name" value="MFS general substrate transporter like domains"/>
    <property type="match status" value="2"/>
</dbReference>
<dbReference type="PANTHER" id="PTHR16172">
    <property type="entry name" value="MAJOR FACILITATOR SUPERFAMILY DOMAIN-CONTAINING PROTEIN 6-LIKE"/>
    <property type="match status" value="1"/>
</dbReference>
<accession>A0A9N9A8G6</accession>
<evidence type="ECO:0000313" key="9">
    <source>
        <dbReference type="EMBL" id="CAG8521761.1"/>
    </source>
</evidence>
<feature type="transmembrane region" description="Helical" evidence="7">
    <location>
        <begin position="500"/>
        <end position="521"/>
    </location>
</feature>
<feature type="transmembrane region" description="Helical" evidence="7">
    <location>
        <begin position="369"/>
        <end position="394"/>
    </location>
</feature>
<feature type="transmembrane region" description="Helical" evidence="7">
    <location>
        <begin position="104"/>
        <end position="123"/>
    </location>
</feature>
<dbReference type="Pfam" id="PF12832">
    <property type="entry name" value="MFS_1_like"/>
    <property type="match status" value="1"/>
</dbReference>
<dbReference type="InterPro" id="IPR036259">
    <property type="entry name" value="MFS_trans_sf"/>
</dbReference>
<feature type="transmembrane region" description="Helical" evidence="7">
    <location>
        <begin position="430"/>
        <end position="452"/>
    </location>
</feature>
<feature type="compositionally biased region" description="Basic residues" evidence="6">
    <location>
        <begin position="1"/>
        <end position="14"/>
    </location>
</feature>
<dbReference type="EMBL" id="CAJVPV010002235">
    <property type="protein sequence ID" value="CAG8521761.1"/>
    <property type="molecule type" value="Genomic_DNA"/>
</dbReference>
<proteinExistence type="inferred from homology"/>
<keyword evidence="3 7" id="KW-0812">Transmembrane</keyword>
<feature type="transmembrane region" description="Helical" evidence="7">
    <location>
        <begin position="73"/>
        <end position="92"/>
    </location>
</feature>
<dbReference type="OrthoDB" id="515887at2759"/>
<feature type="transmembrane region" description="Helical" evidence="7">
    <location>
        <begin position="458"/>
        <end position="479"/>
    </location>
</feature>
<reference evidence="9" key="1">
    <citation type="submission" date="2021-06" db="EMBL/GenBank/DDBJ databases">
        <authorList>
            <person name="Kallberg Y."/>
            <person name="Tangrot J."/>
            <person name="Rosling A."/>
        </authorList>
    </citation>
    <scope>NUCLEOTIDE SEQUENCE</scope>
    <source>
        <strain evidence="9">CL551</strain>
    </source>
</reference>
<dbReference type="InterPro" id="IPR051717">
    <property type="entry name" value="MFS_MFSD6"/>
</dbReference>